<name>A0A839HNN5_9BURK</name>
<dbReference type="Pfam" id="PF04314">
    <property type="entry name" value="PCuAC"/>
    <property type="match status" value="1"/>
</dbReference>
<feature type="compositionally biased region" description="Basic residues" evidence="1">
    <location>
        <begin position="161"/>
        <end position="171"/>
    </location>
</feature>
<dbReference type="PANTHER" id="PTHR36302">
    <property type="entry name" value="BLR7088 PROTEIN"/>
    <property type="match status" value="1"/>
</dbReference>
<dbReference type="Proteomes" id="UP000586093">
    <property type="component" value="Unassembled WGS sequence"/>
</dbReference>
<evidence type="ECO:0000313" key="3">
    <source>
        <dbReference type="EMBL" id="MBB1161208.1"/>
    </source>
</evidence>
<dbReference type="Gene3D" id="2.60.40.1890">
    <property type="entry name" value="PCu(A)C copper chaperone"/>
    <property type="match status" value="1"/>
</dbReference>
<feature type="chain" id="PRO_5032690723" evidence="2">
    <location>
        <begin position="24"/>
        <end position="171"/>
    </location>
</feature>
<reference evidence="3 4" key="1">
    <citation type="submission" date="2020-08" db="EMBL/GenBank/DDBJ databases">
        <title>Aquariorum lacteus gen. nov., sp. nov., a new member of the family Comamonadaceae, isolated from freshwater aquarium.</title>
        <authorList>
            <person name="Chun S.-J."/>
        </authorList>
    </citation>
    <scope>NUCLEOTIDE SEQUENCE [LARGE SCALE GENOMIC DNA]</scope>
    <source>
        <strain evidence="3 4">SJAQ100</strain>
    </source>
</reference>
<dbReference type="InterPro" id="IPR007410">
    <property type="entry name" value="LpqE-like"/>
</dbReference>
<evidence type="ECO:0000256" key="2">
    <source>
        <dbReference type="SAM" id="SignalP"/>
    </source>
</evidence>
<feature type="signal peptide" evidence="2">
    <location>
        <begin position="1"/>
        <end position="23"/>
    </location>
</feature>
<accession>A0A839HNN5</accession>
<dbReference type="RefSeq" id="WP_182661806.1">
    <property type="nucleotide sequence ID" value="NZ_JACIVI010000001.1"/>
</dbReference>
<proteinExistence type="predicted"/>
<dbReference type="PROSITE" id="PS51318">
    <property type="entry name" value="TAT"/>
    <property type="match status" value="1"/>
</dbReference>
<dbReference type="EMBL" id="JACIVI010000001">
    <property type="protein sequence ID" value="MBB1161208.1"/>
    <property type="molecule type" value="Genomic_DNA"/>
</dbReference>
<keyword evidence="4" id="KW-1185">Reference proteome</keyword>
<dbReference type="InterPro" id="IPR036182">
    <property type="entry name" value="PCuAC_sf"/>
</dbReference>
<evidence type="ECO:0000256" key="1">
    <source>
        <dbReference type="SAM" id="MobiDB-lite"/>
    </source>
</evidence>
<comment type="caution">
    <text evidence="3">The sequence shown here is derived from an EMBL/GenBank/DDBJ whole genome shotgun (WGS) entry which is preliminary data.</text>
</comment>
<dbReference type="InterPro" id="IPR058248">
    <property type="entry name" value="Lxx211020-like"/>
</dbReference>
<protein>
    <submittedName>
        <fullName evidence="3">Copper chaperone PCu(A)C</fullName>
    </submittedName>
</protein>
<evidence type="ECO:0000313" key="4">
    <source>
        <dbReference type="Proteomes" id="UP000586093"/>
    </source>
</evidence>
<feature type="region of interest" description="Disordered" evidence="1">
    <location>
        <begin position="141"/>
        <end position="171"/>
    </location>
</feature>
<dbReference type="AlphaFoldDB" id="A0A839HNN5"/>
<gene>
    <name evidence="3" type="ORF">H4F90_04350</name>
</gene>
<sequence>MTRVLSRRALLALGAAFTLSAQAAEPLTVGAPWVRPAVAGQGATGAFMQLRAGPALRLIGARSPAAARVEIHEMKMDGEVMRMRAIPGLDLPAGQTVALQSGGYHLMLLKPFQPLKVGDTVPLTLVVQDAAMKRHEITVQAPVRQAPPGQAGAAKDEHGHHDHHGHGDHKH</sequence>
<dbReference type="InterPro" id="IPR006311">
    <property type="entry name" value="TAT_signal"/>
</dbReference>
<dbReference type="PANTHER" id="PTHR36302:SF1">
    <property type="entry name" value="COPPER CHAPERONE PCU(A)C"/>
    <property type="match status" value="1"/>
</dbReference>
<organism evidence="3 4">
    <name type="scientific">Aquariibacter albus</name>
    <dbReference type="NCBI Taxonomy" id="2759899"/>
    <lineage>
        <taxon>Bacteria</taxon>
        <taxon>Pseudomonadati</taxon>
        <taxon>Pseudomonadota</taxon>
        <taxon>Betaproteobacteria</taxon>
        <taxon>Burkholderiales</taxon>
        <taxon>Sphaerotilaceae</taxon>
        <taxon>Aquariibacter</taxon>
    </lineage>
</organism>
<dbReference type="SUPFAM" id="SSF110087">
    <property type="entry name" value="DR1885-like metal-binding protein"/>
    <property type="match status" value="1"/>
</dbReference>
<keyword evidence="2" id="KW-0732">Signal</keyword>